<dbReference type="EMBL" id="JABAYA010000031">
    <property type="protein sequence ID" value="KAF7728818.1"/>
    <property type="molecule type" value="Genomic_DNA"/>
</dbReference>
<dbReference type="InterPro" id="IPR018499">
    <property type="entry name" value="Tetraspanin/Peripherin"/>
</dbReference>
<feature type="region of interest" description="Disordered" evidence="5">
    <location>
        <begin position="197"/>
        <end position="234"/>
    </location>
</feature>
<dbReference type="InterPro" id="IPR008952">
    <property type="entry name" value="Tetraspanin_EC2_sf"/>
</dbReference>
<evidence type="ECO:0000256" key="2">
    <source>
        <dbReference type="ARBA" id="ARBA00022692"/>
    </source>
</evidence>
<keyword evidence="8" id="KW-1185">Reference proteome</keyword>
<feature type="transmembrane region" description="Helical" evidence="6">
    <location>
        <begin position="7"/>
        <end position="29"/>
    </location>
</feature>
<sequence>MTTLSKVYIFATNLLFACLGIAFIAFGLIGNKDGFIGASLFPTNTFKLVAILGAVICVASIFGAVGAFTKRAFVTYIYLIIVVIALVFQVVIGVKIYQKAANPSQYMAPLWNQASTDFRAHLQAQFSCCGFNNPMDNPAISDTCNPQTGVYLNPCYYPLTNYVRSTFGKVYLVIFAALAVELLAISNGITQLCTRSIYGDGDDEDERRRRRKSGIRLDDMSPDTPTTAGSTNHFGEHKYYAADGHSMYSKNNNSQYDNYDGYRQNNGQNYGDNYNPGKYY</sequence>
<dbReference type="PANTHER" id="PTHR19282">
    <property type="entry name" value="TETRASPANIN"/>
    <property type="match status" value="1"/>
</dbReference>
<evidence type="ECO:0000313" key="7">
    <source>
        <dbReference type="EMBL" id="KAF7728818.1"/>
    </source>
</evidence>
<feature type="compositionally biased region" description="Polar residues" evidence="5">
    <location>
        <begin position="223"/>
        <end position="233"/>
    </location>
</feature>
<evidence type="ECO:0000256" key="6">
    <source>
        <dbReference type="SAM" id="Phobius"/>
    </source>
</evidence>
<dbReference type="AlphaFoldDB" id="A0A8H7ESU4"/>
<dbReference type="PROSITE" id="PS51257">
    <property type="entry name" value="PROKAR_LIPOPROTEIN"/>
    <property type="match status" value="1"/>
</dbReference>
<evidence type="ECO:0000313" key="8">
    <source>
        <dbReference type="Proteomes" id="UP000605846"/>
    </source>
</evidence>
<comment type="subcellular location">
    <subcellularLocation>
        <location evidence="1">Membrane</location>
        <topology evidence="1">Multi-pass membrane protein</topology>
    </subcellularLocation>
</comment>
<keyword evidence="4 6" id="KW-0472">Membrane</keyword>
<dbReference type="Proteomes" id="UP000605846">
    <property type="component" value="Unassembled WGS sequence"/>
</dbReference>
<name>A0A8H7ESU4_9FUNG</name>
<gene>
    <name evidence="7" type="ORF">EC973_005444</name>
</gene>
<protein>
    <recommendedName>
        <fullName evidence="9">Tetraspanin</fullName>
    </recommendedName>
</protein>
<dbReference type="SUPFAM" id="SSF48652">
    <property type="entry name" value="Tetraspanin"/>
    <property type="match status" value="1"/>
</dbReference>
<feature type="transmembrane region" description="Helical" evidence="6">
    <location>
        <begin position="170"/>
        <end position="189"/>
    </location>
</feature>
<comment type="caution">
    <text evidence="7">The sequence shown here is derived from an EMBL/GenBank/DDBJ whole genome shotgun (WGS) entry which is preliminary data.</text>
</comment>
<keyword evidence="3 6" id="KW-1133">Transmembrane helix</keyword>
<dbReference type="Pfam" id="PF00335">
    <property type="entry name" value="Tetraspanin"/>
    <property type="match status" value="1"/>
</dbReference>
<evidence type="ECO:0000256" key="5">
    <source>
        <dbReference type="SAM" id="MobiDB-lite"/>
    </source>
</evidence>
<feature type="region of interest" description="Disordered" evidence="5">
    <location>
        <begin position="252"/>
        <end position="280"/>
    </location>
</feature>
<keyword evidence="2 6" id="KW-0812">Transmembrane</keyword>
<dbReference type="GO" id="GO:0016020">
    <property type="term" value="C:membrane"/>
    <property type="evidence" value="ECO:0007669"/>
    <property type="project" value="UniProtKB-SubCell"/>
</dbReference>
<evidence type="ECO:0000256" key="1">
    <source>
        <dbReference type="ARBA" id="ARBA00004141"/>
    </source>
</evidence>
<evidence type="ECO:0000256" key="3">
    <source>
        <dbReference type="ARBA" id="ARBA00022989"/>
    </source>
</evidence>
<dbReference type="OrthoDB" id="2279611at2759"/>
<evidence type="ECO:0008006" key="9">
    <source>
        <dbReference type="Google" id="ProtNLM"/>
    </source>
</evidence>
<proteinExistence type="predicted"/>
<feature type="compositionally biased region" description="Low complexity" evidence="5">
    <location>
        <begin position="258"/>
        <end position="280"/>
    </location>
</feature>
<dbReference type="PRINTS" id="PR00259">
    <property type="entry name" value="TMFOUR"/>
</dbReference>
<reference evidence="7" key="1">
    <citation type="submission" date="2020-01" db="EMBL/GenBank/DDBJ databases">
        <title>Genome Sequencing of Three Apophysomyces-Like Fungal Strains Confirms a Novel Fungal Genus in the Mucoromycota with divergent Burkholderia-like Endosymbiotic Bacteria.</title>
        <authorList>
            <person name="Stajich J.E."/>
            <person name="Macias A.M."/>
            <person name="Carter-House D."/>
            <person name="Lovett B."/>
            <person name="Kasson L.R."/>
            <person name="Berry K."/>
            <person name="Grigoriev I."/>
            <person name="Chang Y."/>
            <person name="Spatafora J."/>
            <person name="Kasson M.T."/>
        </authorList>
    </citation>
    <scope>NUCLEOTIDE SEQUENCE</scope>
    <source>
        <strain evidence="7">NRRL A-21654</strain>
    </source>
</reference>
<organism evidence="7 8">
    <name type="scientific">Apophysomyces ossiformis</name>
    <dbReference type="NCBI Taxonomy" id="679940"/>
    <lineage>
        <taxon>Eukaryota</taxon>
        <taxon>Fungi</taxon>
        <taxon>Fungi incertae sedis</taxon>
        <taxon>Mucoromycota</taxon>
        <taxon>Mucoromycotina</taxon>
        <taxon>Mucoromycetes</taxon>
        <taxon>Mucorales</taxon>
        <taxon>Mucorineae</taxon>
        <taxon>Mucoraceae</taxon>
        <taxon>Apophysomyces</taxon>
    </lineage>
</organism>
<accession>A0A8H7ESU4</accession>
<evidence type="ECO:0000256" key="4">
    <source>
        <dbReference type="ARBA" id="ARBA00023136"/>
    </source>
</evidence>
<feature type="transmembrane region" description="Helical" evidence="6">
    <location>
        <begin position="76"/>
        <end position="97"/>
    </location>
</feature>
<feature type="transmembrane region" description="Helical" evidence="6">
    <location>
        <begin position="49"/>
        <end position="69"/>
    </location>
</feature>